<dbReference type="SMART" id="SM00119">
    <property type="entry name" value="HECTc"/>
    <property type="match status" value="1"/>
</dbReference>
<evidence type="ECO:0000256" key="2">
    <source>
        <dbReference type="PROSITE-ProRule" id="PRU00104"/>
    </source>
</evidence>
<evidence type="ECO:0000313" key="5">
    <source>
        <dbReference type="Proteomes" id="UP001159405"/>
    </source>
</evidence>
<organism evidence="4 5">
    <name type="scientific">Porites lobata</name>
    <dbReference type="NCBI Taxonomy" id="104759"/>
    <lineage>
        <taxon>Eukaryota</taxon>
        <taxon>Metazoa</taxon>
        <taxon>Cnidaria</taxon>
        <taxon>Anthozoa</taxon>
        <taxon>Hexacorallia</taxon>
        <taxon>Scleractinia</taxon>
        <taxon>Fungiina</taxon>
        <taxon>Poritidae</taxon>
        <taxon>Porites</taxon>
    </lineage>
</organism>
<gene>
    <name evidence="4" type="ORF">PLOB_00025764</name>
</gene>
<comment type="caution">
    <text evidence="2">Lacks conserved residue(s) required for the propagation of feature annotation.</text>
</comment>
<proteinExistence type="predicted"/>
<evidence type="ECO:0000256" key="1">
    <source>
        <dbReference type="ARBA" id="ARBA00022786"/>
    </source>
</evidence>
<dbReference type="SUPFAM" id="SSF56204">
    <property type="entry name" value="Hect, E3 ligase catalytic domain"/>
    <property type="match status" value="1"/>
</dbReference>
<dbReference type="InterPro" id="IPR035983">
    <property type="entry name" value="Hect_E3_ubiquitin_ligase"/>
</dbReference>
<feature type="domain" description="HECT" evidence="3">
    <location>
        <begin position="98"/>
        <end position="384"/>
    </location>
</feature>
<accession>A0ABN8RRM8</accession>
<dbReference type="Pfam" id="PF00632">
    <property type="entry name" value="HECT"/>
    <property type="match status" value="1"/>
</dbReference>
<name>A0ABN8RRM8_9CNID</name>
<comment type="caution">
    <text evidence="4">The sequence shown here is derived from an EMBL/GenBank/DDBJ whole genome shotgun (WGS) entry which is preliminary data.</text>
</comment>
<dbReference type="InterPro" id="IPR000569">
    <property type="entry name" value="HECT_dom"/>
</dbReference>
<reference evidence="4 5" key="1">
    <citation type="submission" date="2022-05" db="EMBL/GenBank/DDBJ databases">
        <authorList>
            <consortium name="Genoscope - CEA"/>
            <person name="William W."/>
        </authorList>
    </citation>
    <scope>NUCLEOTIDE SEQUENCE [LARGE SCALE GENOMIC DNA]</scope>
</reference>
<keyword evidence="1 2" id="KW-0833">Ubl conjugation pathway</keyword>
<dbReference type="Gene3D" id="3.90.1750.10">
    <property type="entry name" value="Hect, E3 ligase catalytic domains"/>
    <property type="match status" value="1"/>
</dbReference>
<dbReference type="Proteomes" id="UP001159405">
    <property type="component" value="Unassembled WGS sequence"/>
</dbReference>
<keyword evidence="5" id="KW-1185">Reference proteome</keyword>
<dbReference type="PROSITE" id="PS50237">
    <property type="entry name" value="HECT"/>
    <property type="match status" value="1"/>
</dbReference>
<evidence type="ECO:0000259" key="3">
    <source>
        <dbReference type="PROSITE" id="PS50237"/>
    </source>
</evidence>
<sequence length="409" mass="45362">MFPDKSRDFLKACLQVEGSFDQAVMSLLPTTDNTVTDDDDANDLMNSPFEPLGTCCDTQDLNAELRDLQKNFSSDQREKLKIDEEDLLNDAMAYYKDQDFDPRKKLRIVYSGQPAADTGGVIRQFYTQLLKVIADTFFQGDTYRSPVYNCDMVASGVMKLVGTIIVHSVLQGGPGFPIFSLGVYNYLAKGKLNEVMEAITIKDCSSHMEHFITKVAEVADVSELDKEETTSVLSESGLSMTLTNDNKMRVIQSLIVHDAIGKPKILLDQLREGLQTLGFGSRMQVYPELFKELFVAGEKEMKGSDVKEILMFPSEMSDAEKTIMEHMTEFIVGATPDILKAFLTFATGAPCLPEFGLGRIRIEFEDAGSIFSSTCTKNVTLPRSFPDKDTFLAALQAVCDNSGKAFTSI</sequence>
<evidence type="ECO:0000313" key="4">
    <source>
        <dbReference type="EMBL" id="CAH3181639.1"/>
    </source>
</evidence>
<protein>
    <recommendedName>
        <fullName evidence="3">HECT domain-containing protein</fullName>
    </recommendedName>
</protein>
<dbReference type="EMBL" id="CALNXK010000302">
    <property type="protein sequence ID" value="CAH3181639.1"/>
    <property type="molecule type" value="Genomic_DNA"/>
</dbReference>